<evidence type="ECO:0000313" key="3">
    <source>
        <dbReference type="Proteomes" id="UP000030680"/>
    </source>
</evidence>
<dbReference type="OrthoDB" id="10381257at2759"/>
<proteinExistence type="predicted"/>
<organism evidence="2 3">
    <name type="scientific">Galdieria sulphuraria</name>
    <name type="common">Red alga</name>
    <dbReference type="NCBI Taxonomy" id="130081"/>
    <lineage>
        <taxon>Eukaryota</taxon>
        <taxon>Rhodophyta</taxon>
        <taxon>Bangiophyceae</taxon>
        <taxon>Galdieriales</taxon>
        <taxon>Galdieriaceae</taxon>
        <taxon>Galdieria</taxon>
    </lineage>
</organism>
<keyword evidence="3" id="KW-1185">Reference proteome</keyword>
<evidence type="ECO:0000313" key="2">
    <source>
        <dbReference type="EMBL" id="EME27136.1"/>
    </source>
</evidence>
<reference evidence="3" key="1">
    <citation type="journal article" date="2013" name="Science">
        <title>Gene transfer from bacteria and archaea facilitated evolution of an extremophilic eukaryote.</title>
        <authorList>
            <person name="Schonknecht G."/>
            <person name="Chen W.H."/>
            <person name="Ternes C.M."/>
            <person name="Barbier G.G."/>
            <person name="Shrestha R.P."/>
            <person name="Stanke M."/>
            <person name="Brautigam A."/>
            <person name="Baker B.J."/>
            <person name="Banfield J.F."/>
            <person name="Garavito R.M."/>
            <person name="Carr K."/>
            <person name="Wilkerson C."/>
            <person name="Rensing S.A."/>
            <person name="Gagneul D."/>
            <person name="Dickenson N.E."/>
            <person name="Oesterhelt C."/>
            <person name="Lercher M.J."/>
            <person name="Weber A.P."/>
        </authorList>
    </citation>
    <scope>NUCLEOTIDE SEQUENCE [LARGE SCALE GENOMIC DNA]</scope>
    <source>
        <strain evidence="3">074W</strain>
    </source>
</reference>
<evidence type="ECO:0000256" key="1">
    <source>
        <dbReference type="SAM" id="MobiDB-lite"/>
    </source>
</evidence>
<dbReference type="RefSeq" id="XP_005703656.1">
    <property type="nucleotide sequence ID" value="XM_005703599.1"/>
</dbReference>
<feature type="compositionally biased region" description="Basic and acidic residues" evidence="1">
    <location>
        <begin position="21"/>
        <end position="38"/>
    </location>
</feature>
<dbReference type="GeneID" id="17086067"/>
<name>M2VV93_GALSU</name>
<dbReference type="EMBL" id="KB454536">
    <property type="protein sequence ID" value="EME27136.1"/>
    <property type="molecule type" value="Genomic_DNA"/>
</dbReference>
<feature type="region of interest" description="Disordered" evidence="1">
    <location>
        <begin position="1"/>
        <end position="70"/>
    </location>
</feature>
<feature type="compositionally biased region" description="Low complexity" evidence="1">
    <location>
        <begin position="55"/>
        <end position="64"/>
    </location>
</feature>
<dbReference type="KEGG" id="gsl:Gasu_52390"/>
<accession>M2VV93</accession>
<dbReference type="Proteomes" id="UP000030680">
    <property type="component" value="Unassembled WGS sequence"/>
</dbReference>
<dbReference type="AlphaFoldDB" id="M2VV93"/>
<gene>
    <name evidence="2" type="ORF">Gasu_52390</name>
</gene>
<dbReference type="Gramene" id="EME27136">
    <property type="protein sequence ID" value="EME27136"/>
    <property type="gene ID" value="Gasu_52390"/>
</dbReference>
<protein>
    <submittedName>
        <fullName evidence="2">Uncharacterized protein</fullName>
    </submittedName>
</protein>
<sequence>MDTSLTLTRRRVVFRQGTQQSDEKKGAHTTTKETDSKQSSRGKRTSAVPIEPARSSTSSESSSSILTPEALYQGESLRRSTFEQREESGLELLSKNLTLDEEKPVKYVEAIAKSFKRPQEPFQWKTSYISIPSNVISPKSLLSLSNQKRSRDSELSLSNNLAPGKFPTLIRRLCHEHSRIRMKKPKSSTSGEYLRELKENNCERCQMMTSWMVAIRQAVVAASTLPFDPRYHYVSYSVDKRGIIYCNEPLIRFLPVRNSAEEAPRKRARTEVRTRSYR</sequence>